<reference evidence="1" key="2">
    <citation type="submission" date="2014-05" db="EMBL/GenBank/DDBJ databases">
        <title>The genome and life-stage specific transcriptomes of Globodera pallida elucidate key aspects of plant parasitism by a cyst nematode.</title>
        <authorList>
            <person name="Cotton J.A."/>
            <person name="Lilley C.J."/>
            <person name="Jones L.M."/>
            <person name="Kikuchi T."/>
            <person name="Reid A.J."/>
            <person name="Thorpe P."/>
            <person name="Tsai I.J."/>
            <person name="Beasley H."/>
            <person name="Blok V."/>
            <person name="Cock P.J.A."/>
            <person name="Van den Akker S.E."/>
            <person name="Holroyd N."/>
            <person name="Hunt M."/>
            <person name="Mantelin S."/>
            <person name="Naghra H."/>
            <person name="Pain A."/>
            <person name="Palomares-Rius J.E."/>
            <person name="Zarowiecki M."/>
            <person name="Berriman M."/>
            <person name="Jones J.T."/>
            <person name="Urwin P.E."/>
        </authorList>
    </citation>
    <scope>NUCLEOTIDE SEQUENCE [LARGE SCALE GENOMIC DNA]</scope>
    <source>
        <strain evidence="1">Lindley</strain>
    </source>
</reference>
<dbReference type="Proteomes" id="UP000050741">
    <property type="component" value="Unassembled WGS sequence"/>
</dbReference>
<dbReference type="WBParaSite" id="GPLIN_001234600">
    <property type="protein sequence ID" value="GPLIN_001234600"/>
    <property type="gene ID" value="GPLIN_001234600"/>
</dbReference>
<reference evidence="2" key="3">
    <citation type="submission" date="2016-06" db="UniProtKB">
        <authorList>
            <consortium name="WormBaseParasite"/>
        </authorList>
    </citation>
    <scope>IDENTIFICATION</scope>
</reference>
<reference evidence="1" key="1">
    <citation type="submission" date="2013-12" db="EMBL/GenBank/DDBJ databases">
        <authorList>
            <person name="Aslett M."/>
        </authorList>
    </citation>
    <scope>NUCLEOTIDE SEQUENCE [LARGE SCALE GENOMIC DNA]</scope>
    <source>
        <strain evidence="1">Lindley</strain>
    </source>
</reference>
<evidence type="ECO:0000313" key="1">
    <source>
        <dbReference type="Proteomes" id="UP000050741"/>
    </source>
</evidence>
<evidence type="ECO:0000313" key="2">
    <source>
        <dbReference type="WBParaSite" id="GPLIN_001234600"/>
    </source>
</evidence>
<dbReference type="AlphaFoldDB" id="A0A183CHJ0"/>
<accession>A0A183CHJ0</accession>
<keyword evidence="1" id="KW-1185">Reference proteome</keyword>
<name>A0A183CHJ0_GLOPA</name>
<organism evidence="1 2">
    <name type="scientific">Globodera pallida</name>
    <name type="common">Potato cyst nematode worm</name>
    <name type="synonym">Heterodera pallida</name>
    <dbReference type="NCBI Taxonomy" id="36090"/>
    <lineage>
        <taxon>Eukaryota</taxon>
        <taxon>Metazoa</taxon>
        <taxon>Ecdysozoa</taxon>
        <taxon>Nematoda</taxon>
        <taxon>Chromadorea</taxon>
        <taxon>Rhabditida</taxon>
        <taxon>Tylenchina</taxon>
        <taxon>Tylenchomorpha</taxon>
        <taxon>Tylenchoidea</taxon>
        <taxon>Heteroderidae</taxon>
        <taxon>Heteroderinae</taxon>
        <taxon>Globodera</taxon>
    </lineage>
</organism>
<protein>
    <submittedName>
        <fullName evidence="2">PABC domain-containing protein</fullName>
    </submittedName>
</protein>
<proteinExistence type="predicted"/>
<sequence length="81" mass="9059">MEKTAPLKGIITKKLDELIAKCHNDGMDAMKQIISDIGIFDGAAYKLLVSFGQKLEEAVKQDKEMLKTAYQVKDKITPTMK</sequence>